<comment type="similarity">
    <text evidence="1">Belongs to the short-chain dehydrogenases/reductases (SDR) family.</text>
</comment>
<dbReference type="STRING" id="29845.A0A1V6S5Z2"/>
<name>A0A1V6S5Z2_9EURO</name>
<keyword evidence="2" id="KW-0560">Oxidoreductase</keyword>
<dbReference type="Proteomes" id="UP000191518">
    <property type="component" value="Unassembled WGS sequence"/>
</dbReference>
<evidence type="ECO:0000313" key="4">
    <source>
        <dbReference type="Proteomes" id="UP000191518"/>
    </source>
</evidence>
<evidence type="ECO:0000256" key="2">
    <source>
        <dbReference type="ARBA" id="ARBA00023002"/>
    </source>
</evidence>
<dbReference type="EMBL" id="MDYP01000007">
    <property type="protein sequence ID" value="OQE09149.1"/>
    <property type="molecule type" value="Genomic_DNA"/>
</dbReference>
<dbReference type="SUPFAM" id="SSF51735">
    <property type="entry name" value="NAD(P)-binding Rossmann-fold domains"/>
    <property type="match status" value="1"/>
</dbReference>
<reference evidence="4" key="1">
    <citation type="journal article" date="2017" name="Nat. Microbiol.">
        <title>Global analysis of biosynthetic gene clusters reveals vast potential of secondary metabolite production in Penicillium species.</title>
        <authorList>
            <person name="Nielsen J.C."/>
            <person name="Grijseels S."/>
            <person name="Prigent S."/>
            <person name="Ji B."/>
            <person name="Dainat J."/>
            <person name="Nielsen K.F."/>
            <person name="Frisvad J.C."/>
            <person name="Workman M."/>
            <person name="Nielsen J."/>
        </authorList>
    </citation>
    <scope>NUCLEOTIDE SEQUENCE [LARGE SCALE GENOMIC DNA]</scope>
    <source>
        <strain evidence="4">IBT 29486</strain>
    </source>
</reference>
<dbReference type="AlphaFoldDB" id="A0A1V6S5Z2"/>
<dbReference type="GO" id="GO:0016491">
    <property type="term" value="F:oxidoreductase activity"/>
    <property type="evidence" value="ECO:0007669"/>
    <property type="project" value="UniProtKB-KW"/>
</dbReference>
<dbReference type="PANTHER" id="PTHR43180">
    <property type="entry name" value="3-OXOACYL-(ACYL-CARRIER-PROTEIN) REDUCTASE (AFU_ORTHOLOGUE AFUA_6G11210)"/>
    <property type="match status" value="1"/>
</dbReference>
<evidence type="ECO:0000313" key="3">
    <source>
        <dbReference type="EMBL" id="OQE09149.1"/>
    </source>
</evidence>
<dbReference type="Pfam" id="PF00106">
    <property type="entry name" value="adh_short"/>
    <property type="match status" value="1"/>
</dbReference>
<dbReference type="InterPro" id="IPR002347">
    <property type="entry name" value="SDR_fam"/>
</dbReference>
<sequence length="290" mass="31237">MATVQISDDILEGIKDKVILITGGASGIGKATAELCLKHGAIVVIGDLNSLPSDLETSEKLKFIKLDVCSWESQRDAFIQIEEWFGRIDHVFANAGVGPTSNLLDNSLDENGQLTPPDLQTINVNLIGVISTVRLAIHYIQKHSAHRASGELGSIVATASAASFQNFSAGDYTITKHAVLGLIHAMEYQLEGKVRLNAVAPSWTATGMVQSAFIEGLGVGVQQPEAVARSVALLFSDQQRHGDIIYSWDGNYLEINKAEGGFLEAADRIIVNSANEEMVVRKLREADLIA</sequence>
<proteinExistence type="inferred from homology"/>
<dbReference type="PRINTS" id="PR00081">
    <property type="entry name" value="GDHRDH"/>
</dbReference>
<organism evidence="3 4">
    <name type="scientific">Penicillium vulpinum</name>
    <dbReference type="NCBI Taxonomy" id="29845"/>
    <lineage>
        <taxon>Eukaryota</taxon>
        <taxon>Fungi</taxon>
        <taxon>Dikarya</taxon>
        <taxon>Ascomycota</taxon>
        <taxon>Pezizomycotina</taxon>
        <taxon>Eurotiomycetes</taxon>
        <taxon>Eurotiomycetidae</taxon>
        <taxon>Eurotiales</taxon>
        <taxon>Aspergillaceae</taxon>
        <taxon>Penicillium</taxon>
    </lineage>
</organism>
<dbReference type="Gene3D" id="3.40.50.720">
    <property type="entry name" value="NAD(P)-binding Rossmann-like Domain"/>
    <property type="match status" value="1"/>
</dbReference>
<dbReference type="InterPro" id="IPR036291">
    <property type="entry name" value="NAD(P)-bd_dom_sf"/>
</dbReference>
<comment type="caution">
    <text evidence="3">The sequence shown here is derived from an EMBL/GenBank/DDBJ whole genome shotgun (WGS) entry which is preliminary data.</text>
</comment>
<evidence type="ECO:0000256" key="1">
    <source>
        <dbReference type="ARBA" id="ARBA00006484"/>
    </source>
</evidence>
<protein>
    <submittedName>
        <fullName evidence="3">Uncharacterized protein</fullName>
    </submittedName>
</protein>
<keyword evidence="4" id="KW-1185">Reference proteome</keyword>
<gene>
    <name evidence="3" type="ORF">PENVUL_c007G04419</name>
</gene>
<dbReference type="PANTHER" id="PTHR43180:SF11">
    <property type="entry name" value="NAD(P)-BINDING PROTEIN"/>
    <property type="match status" value="1"/>
</dbReference>
<accession>A0A1V6S5Z2</accession>